<feature type="region of interest" description="Disordered" evidence="1">
    <location>
        <begin position="58"/>
        <end position="91"/>
    </location>
</feature>
<evidence type="ECO:0000256" key="1">
    <source>
        <dbReference type="SAM" id="MobiDB-lite"/>
    </source>
</evidence>
<reference evidence="2 3" key="1">
    <citation type="journal article" date="2010" name="Science">
        <title>Genomic comparison of the ants Camponotus floridanus and Harpegnathos saltator.</title>
        <authorList>
            <person name="Bonasio R."/>
            <person name="Zhang G."/>
            <person name="Ye C."/>
            <person name="Mutti N.S."/>
            <person name="Fang X."/>
            <person name="Qin N."/>
            <person name="Donahue G."/>
            <person name="Yang P."/>
            <person name="Li Q."/>
            <person name="Li C."/>
            <person name="Zhang P."/>
            <person name="Huang Z."/>
            <person name="Berger S.L."/>
            <person name="Reinberg D."/>
            <person name="Wang J."/>
            <person name="Liebig J."/>
        </authorList>
    </citation>
    <scope>NUCLEOTIDE SEQUENCE [LARGE SCALE GENOMIC DNA]</scope>
    <source>
        <strain evidence="3">C129</strain>
    </source>
</reference>
<organism evidence="3">
    <name type="scientific">Camponotus floridanus</name>
    <name type="common">Florida carpenter ant</name>
    <dbReference type="NCBI Taxonomy" id="104421"/>
    <lineage>
        <taxon>Eukaryota</taxon>
        <taxon>Metazoa</taxon>
        <taxon>Ecdysozoa</taxon>
        <taxon>Arthropoda</taxon>
        <taxon>Hexapoda</taxon>
        <taxon>Insecta</taxon>
        <taxon>Pterygota</taxon>
        <taxon>Neoptera</taxon>
        <taxon>Endopterygota</taxon>
        <taxon>Hymenoptera</taxon>
        <taxon>Apocrita</taxon>
        <taxon>Aculeata</taxon>
        <taxon>Formicoidea</taxon>
        <taxon>Formicidae</taxon>
        <taxon>Formicinae</taxon>
        <taxon>Camponotus</taxon>
    </lineage>
</organism>
<feature type="compositionally biased region" description="Basic and acidic residues" evidence="1">
    <location>
        <begin position="65"/>
        <end position="91"/>
    </location>
</feature>
<dbReference type="Proteomes" id="UP000000311">
    <property type="component" value="Unassembled WGS sequence"/>
</dbReference>
<feature type="region of interest" description="Disordered" evidence="1">
    <location>
        <begin position="174"/>
        <end position="195"/>
    </location>
</feature>
<sequence length="650" mass="75154">MYRNKNAPAVKIPKPSIFIGRRLRRVNYKRRPVYFGTEAVDPGGWCFPRRISILRPPSALPVPGAEEKMKRRDRWQDGEKERVNETDDGRETRKERAACVVFFLFFIPVSDGRGRTNDSDSRAKSYSFGPSTTWPRHNRVKVASRLSPRGGFRSAHDMNCVNRGLHYTSHSLLQTGNSYKSPEESPHTEHSRLRGKKDFAGLRKSHPLYIRSISLPHDVADHMSSLTALVAIRAVTRRYCATLTMPELTFMRIYEKIRLGDRSTFKVTAAYHANIRNWLPTPRTFNWFQPFRLRMYKYDRTSHRTINAESVCPGLSIDTTPVACIQVKLDDFCMNCDVSIFAFGKQIESRSATVTQVRRSRRETFPAGYSVVSLRACDVCILPVLLFSDHTLETFPIFISYLTNMETPSIYMLQNHELILFEYFETVGRNVLDSEQRNRLPDSRKRQVTSLARISNLLVACRVKYSSSKTEAFPYLVFQGIDDTGRITDTRRHTYDPITFRMQITPSNHELEQRYPAISPSSILFDPSYETRITRIPMNNDSLMFITYHKFRDNIDYILSQRDAIRNHDWKKRGEIYLHGGTNVASYQYIGPLEFHLQSKGAPGVCLGNPNDSKCEIEKNKDRHMINANLQRLRKENHQITSDPLLCNHL</sequence>
<evidence type="ECO:0000313" key="3">
    <source>
        <dbReference type="Proteomes" id="UP000000311"/>
    </source>
</evidence>
<protein>
    <submittedName>
        <fullName evidence="2">Uncharacterized protein</fullName>
    </submittedName>
</protein>
<dbReference type="InParanoid" id="E2AGV6"/>
<feature type="compositionally biased region" description="Basic and acidic residues" evidence="1">
    <location>
        <begin position="181"/>
        <end position="195"/>
    </location>
</feature>
<name>E2AGV6_CAMFO</name>
<keyword evidence="3" id="KW-1185">Reference proteome</keyword>
<dbReference type="AlphaFoldDB" id="E2AGV6"/>
<accession>E2AGV6</accession>
<gene>
    <name evidence="2" type="ORF">EAG_04831</name>
</gene>
<proteinExistence type="predicted"/>
<evidence type="ECO:0000313" key="2">
    <source>
        <dbReference type="EMBL" id="EFN67369.1"/>
    </source>
</evidence>
<dbReference type="EMBL" id="GL439408">
    <property type="protein sequence ID" value="EFN67369.1"/>
    <property type="molecule type" value="Genomic_DNA"/>
</dbReference>